<dbReference type="InterPro" id="IPR056180">
    <property type="entry name" value="ZPR1_jr_dom"/>
</dbReference>
<dbReference type="GO" id="GO:0008270">
    <property type="term" value="F:zinc ion binding"/>
    <property type="evidence" value="ECO:0007669"/>
    <property type="project" value="UniProtKB-KW"/>
</dbReference>
<dbReference type="SMART" id="SM00709">
    <property type="entry name" value="Zpr1"/>
    <property type="match status" value="1"/>
</dbReference>
<keyword evidence="2" id="KW-0479">Metal-binding</keyword>
<dbReference type="PANTHER" id="PTHR10876:SF0">
    <property type="entry name" value="ZINC FINGER PROTEIN ZPR1"/>
    <property type="match status" value="1"/>
</dbReference>
<dbReference type="NCBIfam" id="TIGR00310">
    <property type="entry name" value="ZPR1_znf"/>
    <property type="match status" value="1"/>
</dbReference>
<evidence type="ECO:0000259" key="5">
    <source>
        <dbReference type="SMART" id="SM00709"/>
    </source>
</evidence>
<evidence type="ECO:0000313" key="7">
    <source>
        <dbReference type="Proteomes" id="UP000193404"/>
    </source>
</evidence>
<dbReference type="InterPro" id="IPR042451">
    <property type="entry name" value="ZPR1_A/B_dom"/>
</dbReference>
<dbReference type="NCBIfam" id="TIGR00340">
    <property type="entry name" value="zpr1_rel"/>
    <property type="match status" value="1"/>
</dbReference>
<dbReference type="RefSeq" id="WP_148690858.1">
    <property type="nucleotide sequence ID" value="NZ_CP020477.1"/>
</dbReference>
<dbReference type="Gene3D" id="2.60.120.1040">
    <property type="entry name" value="ZPR1, A/B domain"/>
    <property type="match status" value="1"/>
</dbReference>
<keyword evidence="3" id="KW-0863">Zinc-finger</keyword>
<name>A0A1W6JY11_9CREN</name>
<evidence type="ECO:0000256" key="2">
    <source>
        <dbReference type="ARBA" id="ARBA00022723"/>
    </source>
</evidence>
<evidence type="ECO:0000256" key="4">
    <source>
        <dbReference type="ARBA" id="ARBA00022833"/>
    </source>
</evidence>
<proteinExistence type="inferred from homology"/>
<keyword evidence="4" id="KW-0862">Zinc</keyword>
<keyword evidence="7" id="KW-1185">Reference proteome</keyword>
<dbReference type="KEGG" id="aman:B6F84_03010"/>
<dbReference type="AlphaFoldDB" id="A0A1W6JY11"/>
<reference evidence="6 7" key="1">
    <citation type="submission" date="2017-03" db="EMBL/GenBank/DDBJ databases">
        <title>Sulfur activation and transportation mechanism of thermophilic Archaea Acidianus manzaensis YN-25.</title>
        <authorList>
            <person name="Ma Y."/>
            <person name="Yang Y."/>
            <person name="Xia J."/>
        </authorList>
    </citation>
    <scope>NUCLEOTIDE SEQUENCE [LARGE SCALE GENOMIC DNA]</scope>
    <source>
        <strain evidence="6 7">YN-25</strain>
    </source>
</reference>
<organism evidence="6 7">
    <name type="scientific">Acidianus manzaensis</name>
    <dbReference type="NCBI Taxonomy" id="282676"/>
    <lineage>
        <taxon>Archaea</taxon>
        <taxon>Thermoproteota</taxon>
        <taxon>Thermoprotei</taxon>
        <taxon>Sulfolobales</taxon>
        <taxon>Sulfolobaceae</taxon>
        <taxon>Acidianus</taxon>
    </lineage>
</organism>
<dbReference type="PANTHER" id="PTHR10876">
    <property type="entry name" value="ZINC FINGER PROTEIN ZPR1"/>
    <property type="match status" value="1"/>
</dbReference>
<accession>A0A1W6JY11</accession>
<evidence type="ECO:0000313" key="6">
    <source>
        <dbReference type="EMBL" id="ARM75100.1"/>
    </source>
</evidence>
<dbReference type="STRING" id="282676.B6F84_03010"/>
<dbReference type="Pfam" id="PF22794">
    <property type="entry name" value="jr-ZPR1"/>
    <property type="match status" value="1"/>
</dbReference>
<dbReference type="InterPro" id="IPR040141">
    <property type="entry name" value="ZPR1"/>
</dbReference>
<dbReference type="InterPro" id="IPR004457">
    <property type="entry name" value="Znf_ZPR1"/>
</dbReference>
<dbReference type="InterPro" id="IPR004470">
    <property type="entry name" value="ZPR1-like_arc"/>
</dbReference>
<dbReference type="Proteomes" id="UP000193404">
    <property type="component" value="Chromosome"/>
</dbReference>
<dbReference type="EMBL" id="CP020477">
    <property type="protein sequence ID" value="ARM75100.1"/>
    <property type="molecule type" value="Genomic_DNA"/>
</dbReference>
<feature type="domain" description="Zinc finger ZPR1-type" evidence="5">
    <location>
        <begin position="11"/>
        <end position="156"/>
    </location>
</feature>
<evidence type="ECO:0000256" key="1">
    <source>
        <dbReference type="ARBA" id="ARBA00008354"/>
    </source>
</evidence>
<evidence type="ECO:0000256" key="3">
    <source>
        <dbReference type="ARBA" id="ARBA00022771"/>
    </source>
</evidence>
<comment type="similarity">
    <text evidence="1">Belongs to the ZPR1 family.</text>
</comment>
<dbReference type="GeneID" id="41589855"/>
<gene>
    <name evidence="6" type="ORF">B6F84_03010</name>
</gene>
<protein>
    <recommendedName>
        <fullName evidence="5">Zinc finger ZPR1-type domain-containing protein</fullName>
    </recommendedName>
</protein>
<sequence>MEPKLISELRLKCPVCGKETLIARDYLYEAENVGKLILSNWTCENCNYVFKDVKPYETAEPKKLEFKVEEESDLNVIVYRSPFASLYIPELGIEVYPQNASQGLISTVEGVLEDILEYLGTLCDNDNCKDIYDAKDGKIPFTLILEDPSGTSFIKSEKVKITQLLSLSQY</sequence>